<dbReference type="RefSeq" id="XP_028127952.1">
    <property type="nucleotide sequence ID" value="XM_028272151.1"/>
</dbReference>
<feature type="region of interest" description="Disordered" evidence="1">
    <location>
        <begin position="1"/>
        <end position="24"/>
    </location>
</feature>
<proteinExistence type="predicted"/>
<name>A0A6P7EZC9_DIAVI</name>
<evidence type="ECO:0000313" key="2">
    <source>
        <dbReference type="RefSeq" id="XP_028127952.1"/>
    </source>
</evidence>
<organism evidence="2">
    <name type="scientific">Diabrotica virgifera virgifera</name>
    <name type="common">western corn rootworm</name>
    <dbReference type="NCBI Taxonomy" id="50390"/>
    <lineage>
        <taxon>Eukaryota</taxon>
        <taxon>Metazoa</taxon>
        <taxon>Ecdysozoa</taxon>
        <taxon>Arthropoda</taxon>
        <taxon>Hexapoda</taxon>
        <taxon>Insecta</taxon>
        <taxon>Pterygota</taxon>
        <taxon>Neoptera</taxon>
        <taxon>Endopterygota</taxon>
        <taxon>Coleoptera</taxon>
        <taxon>Polyphaga</taxon>
        <taxon>Cucujiformia</taxon>
        <taxon>Chrysomeloidea</taxon>
        <taxon>Chrysomelidae</taxon>
        <taxon>Galerucinae</taxon>
        <taxon>Diabroticina</taxon>
        <taxon>Diabroticites</taxon>
        <taxon>Diabrotica</taxon>
    </lineage>
</organism>
<evidence type="ECO:0000256" key="1">
    <source>
        <dbReference type="SAM" id="MobiDB-lite"/>
    </source>
</evidence>
<gene>
    <name evidence="2" type="primary">LOC114324348</name>
</gene>
<reference evidence="2" key="1">
    <citation type="submission" date="2025-08" db="UniProtKB">
        <authorList>
            <consortium name="RefSeq"/>
        </authorList>
    </citation>
    <scope>IDENTIFICATION</scope>
    <source>
        <tissue evidence="2">Whole insect</tissue>
    </source>
</reference>
<dbReference type="AlphaFoldDB" id="A0A6P7EZC9"/>
<accession>A0A6P7EZC9</accession>
<sequence>MVSTSNEDENIVTDLENVSGNNDDGNLVIPVSYSDEDVLIFATTYNNDSNMIPESNIDNNAMISDIGPNTDENLTIFPSTENDNLELPLPDEEINMPPALDANVALTERQNVV</sequence>
<feature type="compositionally biased region" description="Acidic residues" evidence="1">
    <location>
        <begin position="1"/>
        <end position="11"/>
    </location>
</feature>
<protein>
    <submittedName>
        <fullName evidence="2">Uncharacterized protein LOC114324348</fullName>
    </submittedName>
</protein>
<dbReference type="InParanoid" id="A0A6P7EZC9"/>